<dbReference type="Proteomes" id="UP000008206">
    <property type="component" value="Chromosome"/>
</dbReference>
<dbReference type="SUPFAM" id="SSF55961">
    <property type="entry name" value="Bet v1-like"/>
    <property type="match status" value="1"/>
</dbReference>
<dbReference type="OrthoDB" id="418890at2"/>
<protein>
    <recommendedName>
        <fullName evidence="3">Scytonemin biosynthesis protein</fullName>
    </recommendedName>
</protein>
<name>E0UFZ8_GLOV7</name>
<reference evidence="2" key="1">
    <citation type="journal article" date="2011" name="MBio">
        <title>Novel metabolic attributes of the genus Cyanothece, comprising a group of unicellular nitrogen-fixing Cyanobacteria.</title>
        <authorList>
            <person name="Bandyopadhyay A."/>
            <person name="Elvitigala T."/>
            <person name="Welsh E."/>
            <person name="Stockel J."/>
            <person name="Liberton M."/>
            <person name="Min H."/>
            <person name="Sherman L.A."/>
            <person name="Pakrasi H.B."/>
        </authorList>
    </citation>
    <scope>NUCLEOTIDE SEQUENCE [LARGE SCALE GENOMIC DNA]</scope>
    <source>
        <strain evidence="2">PCC 7822</strain>
    </source>
</reference>
<dbReference type="STRING" id="497965.Cyan7822_2406"/>
<sequence length="323" mass="37338">MEQNTFATSAYIDNSPETVHDYLCSLENLNDWTLYSRMLEQVDDNTWLGTASGYQHNLYYHVKKIEHPTIKGIEWHCGIEYQKYFQVYPVFLFTPQYIDPNSDESGVYFHWLSFVDPKRRTPMIMEGIETVHTSECRSLKAILERKAGHTSAAVGRYKIDTNTMFVDAPIELGFEYLRDLRNMDDWAHLLRSTGKLNPEGGEFLDEYAQKVTVTLRTHALNKYYLIEQNYFYPEHNFIQRCAVVIIPCSYAFGDPSAQGFILHQITFWPVDHPLKHGKLQLQDFGAESMNIKRLLEAQAGNTQSFAQGMSYRPSNKNTTAALV</sequence>
<dbReference type="RefSeq" id="WP_013322486.1">
    <property type="nucleotide sequence ID" value="NC_014501.1"/>
</dbReference>
<accession>E0UFZ8</accession>
<evidence type="ECO:0000313" key="2">
    <source>
        <dbReference type="Proteomes" id="UP000008206"/>
    </source>
</evidence>
<evidence type="ECO:0008006" key="3">
    <source>
        <dbReference type="Google" id="ProtNLM"/>
    </source>
</evidence>
<dbReference type="HOGENOM" id="CLU_857173_0_0_3"/>
<dbReference type="KEGG" id="cyj:Cyan7822_2406"/>
<gene>
    <name evidence="1" type="ordered locus">Cyan7822_2406</name>
</gene>
<keyword evidence="2" id="KW-1185">Reference proteome</keyword>
<dbReference type="EMBL" id="CP002198">
    <property type="protein sequence ID" value="ADN14381.1"/>
    <property type="molecule type" value="Genomic_DNA"/>
</dbReference>
<dbReference type="AlphaFoldDB" id="E0UFZ8"/>
<dbReference type="eggNOG" id="ENOG502Z8BX">
    <property type="taxonomic scope" value="Bacteria"/>
</dbReference>
<dbReference type="NCBIfam" id="NF035924">
    <property type="entry name" value="scytonem_ScyC"/>
    <property type="match status" value="1"/>
</dbReference>
<evidence type="ECO:0000313" key="1">
    <source>
        <dbReference type="EMBL" id="ADN14381.1"/>
    </source>
</evidence>
<organism evidence="1 2">
    <name type="scientific">Gloeothece verrucosa (strain PCC 7822)</name>
    <name type="common">Cyanothece sp. (strain PCC 7822)</name>
    <dbReference type="NCBI Taxonomy" id="497965"/>
    <lineage>
        <taxon>Bacteria</taxon>
        <taxon>Bacillati</taxon>
        <taxon>Cyanobacteriota</taxon>
        <taxon>Cyanophyceae</taxon>
        <taxon>Oscillatoriophycideae</taxon>
        <taxon>Chroococcales</taxon>
        <taxon>Aphanothecaceae</taxon>
        <taxon>Gloeothece</taxon>
        <taxon>Gloeothece verrucosa</taxon>
    </lineage>
</organism>
<proteinExistence type="predicted"/>